<evidence type="ECO:0000313" key="2">
    <source>
        <dbReference type="Proteomes" id="UP000315750"/>
    </source>
</evidence>
<dbReference type="KEGG" id="amuc:Pan181_10460"/>
<dbReference type="AlphaFoldDB" id="A0A518AJG2"/>
<protein>
    <recommendedName>
        <fullName evidence="3">DUF1570 domain-containing protein</fullName>
    </recommendedName>
</protein>
<gene>
    <name evidence="1" type="ORF">Pan181_10460</name>
</gene>
<accession>A0A518AJG2</accession>
<dbReference type="OrthoDB" id="247580at2"/>
<keyword evidence="2" id="KW-1185">Reference proteome</keyword>
<dbReference type="Gene3D" id="2.60.120.430">
    <property type="entry name" value="Galactose-binding lectin"/>
    <property type="match status" value="1"/>
</dbReference>
<dbReference type="RefSeq" id="WP_145245794.1">
    <property type="nucleotide sequence ID" value="NZ_CP036278.1"/>
</dbReference>
<sequence length="446" mass="49776">MLYLLSSHGALAQNIGPRRQAAIDQWPAVRPIDKSQLVRQGFRVLEGKHITLVTDLPSSVVVDELPTVVDAAVPLLAERFQVDDRRVRDWHVLAMLIGHREKFDAAGLMPRGNEEFPNGLSIGYELWVNDQSSDYYRRHLLVHEVVHSFMATQLGACGPAWYMEGMAELLGTHRWDSQTGKLEIGVMPTDRNAVPMWGRTKLVRDAIDEHRMLPIVSVLKIDNSKPMGVESYAWVWSLAKFLDAHPRYSERFRRLQSHTLDPEFDQRFFKTYAADWSDLETEWRVFTAGLDYNYDVAREAIEFPQNRSQLQSLDTPSRVQVAADRGWQATNLVLEAGRTYELKAGGRFVIGAEPDGTPWTCEPGGITLSYHAGQPLGKLLAVVDPRPIGDGSASATSAFVTPTPVGLSGQLAPSQSGVLYLRLNDSPGELGDNHGDATVSIRRLPR</sequence>
<reference evidence="1 2" key="1">
    <citation type="submission" date="2019-02" db="EMBL/GenBank/DDBJ databases">
        <title>Deep-cultivation of Planctomycetes and their phenomic and genomic characterization uncovers novel biology.</title>
        <authorList>
            <person name="Wiegand S."/>
            <person name="Jogler M."/>
            <person name="Boedeker C."/>
            <person name="Pinto D."/>
            <person name="Vollmers J."/>
            <person name="Rivas-Marin E."/>
            <person name="Kohn T."/>
            <person name="Peeters S.H."/>
            <person name="Heuer A."/>
            <person name="Rast P."/>
            <person name="Oberbeckmann S."/>
            <person name="Bunk B."/>
            <person name="Jeske O."/>
            <person name="Meyerdierks A."/>
            <person name="Storesund J.E."/>
            <person name="Kallscheuer N."/>
            <person name="Luecker S."/>
            <person name="Lage O.M."/>
            <person name="Pohl T."/>
            <person name="Merkel B.J."/>
            <person name="Hornburger P."/>
            <person name="Mueller R.-W."/>
            <person name="Bruemmer F."/>
            <person name="Labrenz M."/>
            <person name="Spormann A.M."/>
            <person name="Op den Camp H."/>
            <person name="Overmann J."/>
            <person name="Amann R."/>
            <person name="Jetten M.S.M."/>
            <person name="Mascher T."/>
            <person name="Medema M.H."/>
            <person name="Devos D.P."/>
            <person name="Kaster A.-K."/>
            <person name="Ovreas L."/>
            <person name="Rohde M."/>
            <person name="Galperin M.Y."/>
            <person name="Jogler C."/>
        </authorList>
    </citation>
    <scope>NUCLEOTIDE SEQUENCE [LARGE SCALE GENOMIC DNA]</scope>
    <source>
        <strain evidence="1 2">Pan181</strain>
    </source>
</reference>
<organism evidence="1 2">
    <name type="scientific">Aeoliella mucimassa</name>
    <dbReference type="NCBI Taxonomy" id="2527972"/>
    <lineage>
        <taxon>Bacteria</taxon>
        <taxon>Pseudomonadati</taxon>
        <taxon>Planctomycetota</taxon>
        <taxon>Planctomycetia</taxon>
        <taxon>Pirellulales</taxon>
        <taxon>Lacipirellulaceae</taxon>
        <taxon>Aeoliella</taxon>
    </lineage>
</organism>
<evidence type="ECO:0000313" key="1">
    <source>
        <dbReference type="EMBL" id="QDU54862.1"/>
    </source>
</evidence>
<dbReference type="Proteomes" id="UP000315750">
    <property type="component" value="Chromosome"/>
</dbReference>
<name>A0A518AJG2_9BACT</name>
<dbReference type="EMBL" id="CP036278">
    <property type="protein sequence ID" value="QDU54862.1"/>
    <property type="molecule type" value="Genomic_DNA"/>
</dbReference>
<evidence type="ECO:0008006" key="3">
    <source>
        <dbReference type="Google" id="ProtNLM"/>
    </source>
</evidence>
<proteinExistence type="predicted"/>